<keyword evidence="3" id="KW-1185">Reference proteome</keyword>
<dbReference type="AlphaFoldDB" id="A0A0C9ZUW0"/>
<evidence type="ECO:0000313" key="2">
    <source>
        <dbReference type="EMBL" id="KIK29804.1"/>
    </source>
</evidence>
<dbReference type="PANTHER" id="PTHR15955:SF8">
    <property type="entry name" value="RWD DOMAIN-CONTAINING PROTEIN 2B-RELATED"/>
    <property type="match status" value="1"/>
</dbReference>
<gene>
    <name evidence="2" type="ORF">PISMIDRAFT_88349</name>
</gene>
<dbReference type="Pfam" id="PF06544">
    <property type="entry name" value="Prp3_C"/>
    <property type="match status" value="1"/>
</dbReference>
<dbReference type="InterPro" id="IPR010541">
    <property type="entry name" value="Prp3_C"/>
</dbReference>
<evidence type="ECO:0000313" key="3">
    <source>
        <dbReference type="Proteomes" id="UP000054018"/>
    </source>
</evidence>
<dbReference type="OrthoDB" id="432412at2759"/>
<dbReference type="EMBL" id="KN833688">
    <property type="protein sequence ID" value="KIK29804.1"/>
    <property type="molecule type" value="Genomic_DNA"/>
</dbReference>
<dbReference type="HOGENOM" id="CLU_953298_0_0_1"/>
<reference evidence="3" key="2">
    <citation type="submission" date="2015-01" db="EMBL/GenBank/DDBJ databases">
        <title>Evolutionary Origins and Diversification of the Mycorrhizal Mutualists.</title>
        <authorList>
            <consortium name="DOE Joint Genome Institute"/>
            <consortium name="Mycorrhizal Genomics Consortium"/>
            <person name="Kohler A."/>
            <person name="Kuo A."/>
            <person name="Nagy L.G."/>
            <person name="Floudas D."/>
            <person name="Copeland A."/>
            <person name="Barry K.W."/>
            <person name="Cichocki N."/>
            <person name="Veneault-Fourrey C."/>
            <person name="LaButti K."/>
            <person name="Lindquist E.A."/>
            <person name="Lipzen A."/>
            <person name="Lundell T."/>
            <person name="Morin E."/>
            <person name="Murat C."/>
            <person name="Riley R."/>
            <person name="Ohm R."/>
            <person name="Sun H."/>
            <person name="Tunlid A."/>
            <person name="Henrissat B."/>
            <person name="Grigoriev I.V."/>
            <person name="Hibbett D.S."/>
            <person name="Martin F."/>
        </authorList>
    </citation>
    <scope>NUCLEOTIDE SEQUENCE [LARGE SCALE GENOMIC DNA]</scope>
    <source>
        <strain evidence="3">441</strain>
    </source>
</reference>
<feature type="domain" description="Small nuclear ribonucleoprotein Prp3 C-terminal" evidence="1">
    <location>
        <begin position="170"/>
        <end position="230"/>
    </location>
</feature>
<organism evidence="2 3">
    <name type="scientific">Pisolithus microcarpus 441</name>
    <dbReference type="NCBI Taxonomy" id="765257"/>
    <lineage>
        <taxon>Eukaryota</taxon>
        <taxon>Fungi</taxon>
        <taxon>Dikarya</taxon>
        <taxon>Basidiomycota</taxon>
        <taxon>Agaricomycotina</taxon>
        <taxon>Agaricomycetes</taxon>
        <taxon>Agaricomycetidae</taxon>
        <taxon>Boletales</taxon>
        <taxon>Sclerodermatineae</taxon>
        <taxon>Pisolithaceae</taxon>
        <taxon>Pisolithus</taxon>
    </lineage>
</organism>
<proteinExistence type="predicted"/>
<dbReference type="CDD" id="cd24163">
    <property type="entry name" value="RWDD2_C"/>
    <property type="match status" value="1"/>
</dbReference>
<dbReference type="Proteomes" id="UP000054018">
    <property type="component" value="Unassembled WGS sequence"/>
</dbReference>
<dbReference type="STRING" id="765257.A0A0C9ZUW0"/>
<dbReference type="InterPro" id="IPR059181">
    <property type="entry name" value="RWDD2A-B_C"/>
</dbReference>
<evidence type="ECO:0000259" key="1">
    <source>
        <dbReference type="Pfam" id="PF06544"/>
    </source>
</evidence>
<name>A0A0C9ZUW0_9AGAM</name>
<accession>A0A0C9ZUW0</accession>
<protein>
    <submittedName>
        <fullName evidence="2">Unplaced genomic scaffold scaffold_4, whole genome shotgun sequence</fullName>
    </submittedName>
</protein>
<feature type="non-terminal residue" evidence="2">
    <location>
        <position position="1"/>
    </location>
</feature>
<reference evidence="2 3" key="1">
    <citation type="submission" date="2014-04" db="EMBL/GenBank/DDBJ databases">
        <authorList>
            <consortium name="DOE Joint Genome Institute"/>
            <person name="Kuo A."/>
            <person name="Kohler A."/>
            <person name="Costa M.D."/>
            <person name="Nagy L.G."/>
            <person name="Floudas D."/>
            <person name="Copeland A."/>
            <person name="Barry K.W."/>
            <person name="Cichocki N."/>
            <person name="Veneault-Fourrey C."/>
            <person name="LaButti K."/>
            <person name="Lindquist E.A."/>
            <person name="Lipzen A."/>
            <person name="Lundell T."/>
            <person name="Morin E."/>
            <person name="Murat C."/>
            <person name="Sun H."/>
            <person name="Tunlid A."/>
            <person name="Henrissat B."/>
            <person name="Grigoriev I.V."/>
            <person name="Hibbett D.S."/>
            <person name="Martin F."/>
            <person name="Nordberg H.P."/>
            <person name="Cantor M.N."/>
            <person name="Hua S.X."/>
        </authorList>
    </citation>
    <scope>NUCLEOTIDE SEQUENCE [LARGE SCALE GENOMIC DNA]</scope>
    <source>
        <strain evidence="2 3">441</strain>
    </source>
</reference>
<dbReference type="PANTHER" id="PTHR15955">
    <property type="entry name" value="RWD DOMAIN CONTAINING PROTEIN 2"/>
    <property type="match status" value="1"/>
</dbReference>
<sequence>VSTEMYNLEHQLRELQLIRCSLLPGEAFSFVLSPEDTAIWSSLLDALDNGVDGEIEMPAKGTSLCSARFSVRTPGSPVWFEAQVPEGPLQCSDVLVRGENISRYQQEHWQSIVSQSTAEVRDSEFPIYELFSLHLLPRLHEYDGDKHSPTSAGTPSEIHAHRPEIFHALLTSHHLVSVTKRKLMKGWSSDLHITGFAKVGYPGLIYAEGEKENVEEFVKNVKAMNWLALRVRFIEQVAAPAQTANAGDEWMEVQKISEVLELMRKKGRESCVTNHGIGSSSST</sequence>
<dbReference type="InterPro" id="IPR017359">
    <property type="entry name" value="Phi-like"/>
</dbReference>